<dbReference type="SUPFAM" id="SSF47413">
    <property type="entry name" value="lambda repressor-like DNA-binding domains"/>
    <property type="match status" value="1"/>
</dbReference>
<keyword evidence="2" id="KW-0238">DNA-binding</keyword>
<evidence type="ECO:0000256" key="1">
    <source>
        <dbReference type="ARBA" id="ARBA00023015"/>
    </source>
</evidence>
<dbReference type="OrthoDB" id="9803256at2"/>
<evidence type="ECO:0000313" key="6">
    <source>
        <dbReference type="Proteomes" id="UP000267469"/>
    </source>
</evidence>
<dbReference type="GO" id="GO:0003700">
    <property type="term" value="F:DNA-binding transcription factor activity"/>
    <property type="evidence" value="ECO:0007669"/>
    <property type="project" value="TreeGrafter"/>
</dbReference>
<dbReference type="Proteomes" id="UP000267469">
    <property type="component" value="Unassembled WGS sequence"/>
</dbReference>
<dbReference type="RefSeq" id="WP_123214380.1">
    <property type="nucleotide sequence ID" value="NZ_RJTM01000011.1"/>
</dbReference>
<dbReference type="InterPro" id="IPR046335">
    <property type="entry name" value="LacI/GalR-like_sensor"/>
</dbReference>
<comment type="caution">
    <text evidence="5">The sequence shown here is derived from an EMBL/GenBank/DDBJ whole genome shotgun (WGS) entry which is preliminary data.</text>
</comment>
<proteinExistence type="predicted"/>
<feature type="domain" description="HTH lacI-type" evidence="4">
    <location>
        <begin position="5"/>
        <end position="62"/>
    </location>
</feature>
<reference evidence="5 6" key="1">
    <citation type="submission" date="2018-10" db="EMBL/GenBank/DDBJ databases">
        <title>Sinomicrobium pectinilyticum sp. nov., a pectinase-producing bacterium isolated from alkaline and saline soil, and emended description of the genus Sinomicrobium.</title>
        <authorList>
            <person name="Cheng B."/>
            <person name="Li C."/>
            <person name="Lai Q."/>
            <person name="Du M."/>
            <person name="Shao Z."/>
            <person name="Xu P."/>
            <person name="Yang C."/>
        </authorList>
    </citation>
    <scope>NUCLEOTIDE SEQUENCE [LARGE SCALE GENOMIC DNA]</scope>
    <source>
        <strain evidence="5 6">5DNS001</strain>
    </source>
</reference>
<dbReference type="InterPro" id="IPR000843">
    <property type="entry name" value="HTH_LacI"/>
</dbReference>
<keyword evidence="6" id="KW-1185">Reference proteome</keyword>
<dbReference type="PANTHER" id="PTHR30146">
    <property type="entry name" value="LACI-RELATED TRANSCRIPTIONAL REPRESSOR"/>
    <property type="match status" value="1"/>
</dbReference>
<name>A0A3N0EZZ2_SINP1</name>
<protein>
    <submittedName>
        <fullName evidence="5">LacI family transcriptional regulator</fullName>
    </submittedName>
</protein>
<dbReference type="EMBL" id="RJTM01000011">
    <property type="protein sequence ID" value="RNL93470.1"/>
    <property type="molecule type" value="Genomic_DNA"/>
</dbReference>
<dbReference type="Gene3D" id="1.10.260.40">
    <property type="entry name" value="lambda repressor-like DNA-binding domains"/>
    <property type="match status" value="1"/>
</dbReference>
<dbReference type="PANTHER" id="PTHR30146:SF109">
    <property type="entry name" value="HTH-TYPE TRANSCRIPTIONAL REGULATOR GALS"/>
    <property type="match status" value="1"/>
</dbReference>
<dbReference type="AlphaFoldDB" id="A0A3N0EZZ2"/>
<dbReference type="SUPFAM" id="SSF53822">
    <property type="entry name" value="Periplasmic binding protein-like I"/>
    <property type="match status" value="1"/>
</dbReference>
<sequence length="345" mass="38905">MKNKRTIRDIANELQLSITTVSLVLNGKARENRISQEVIDRVLKFVKEVDYRPNHFARSLRNGKSKIIAFMAEDISNPFFSSIARLIEDSANNSGYKIVYCSTENNAEKTRELIKTFKDRRVDAYIITPTEGIEKEIENLVANRVPLMLFDRYFAGLSTGYVVIDNEQSTRNAIRHLIEQGYEKIGFVTLDSTQTQMSGRYLGYVNALEASGLPQFVLRIPYGSTESFIVNAVMEFLSEHKEIDSLFFSSNYLGVGGLKAVRQKNLSIPGDIGVIAFDDSEVFRMHTPAITTVTQPVEEISHKLVESILHQLMQEEAAGDILRNEIELSARLVVRESSSGKKKPV</sequence>
<gene>
    <name evidence="5" type="ORF">ED312_02265</name>
</gene>
<dbReference type="InterPro" id="IPR010982">
    <property type="entry name" value="Lambda_DNA-bd_dom_sf"/>
</dbReference>
<evidence type="ECO:0000256" key="3">
    <source>
        <dbReference type="ARBA" id="ARBA00023163"/>
    </source>
</evidence>
<evidence type="ECO:0000313" key="5">
    <source>
        <dbReference type="EMBL" id="RNL93470.1"/>
    </source>
</evidence>
<dbReference type="Pfam" id="PF00356">
    <property type="entry name" value="LacI"/>
    <property type="match status" value="1"/>
</dbReference>
<dbReference type="Gene3D" id="3.40.50.2300">
    <property type="match status" value="2"/>
</dbReference>
<dbReference type="CDD" id="cd01392">
    <property type="entry name" value="HTH_LacI"/>
    <property type="match status" value="1"/>
</dbReference>
<evidence type="ECO:0000256" key="2">
    <source>
        <dbReference type="ARBA" id="ARBA00023125"/>
    </source>
</evidence>
<organism evidence="5 6">
    <name type="scientific">Sinomicrobium pectinilyticum</name>
    <dbReference type="NCBI Taxonomy" id="1084421"/>
    <lineage>
        <taxon>Bacteria</taxon>
        <taxon>Pseudomonadati</taxon>
        <taxon>Bacteroidota</taxon>
        <taxon>Flavobacteriia</taxon>
        <taxon>Flavobacteriales</taxon>
        <taxon>Flavobacteriaceae</taxon>
        <taxon>Sinomicrobium</taxon>
    </lineage>
</organism>
<keyword evidence="1" id="KW-0805">Transcription regulation</keyword>
<dbReference type="PROSITE" id="PS50932">
    <property type="entry name" value="HTH_LACI_2"/>
    <property type="match status" value="1"/>
</dbReference>
<dbReference type="GO" id="GO:0000976">
    <property type="term" value="F:transcription cis-regulatory region binding"/>
    <property type="evidence" value="ECO:0007669"/>
    <property type="project" value="TreeGrafter"/>
</dbReference>
<dbReference type="SMART" id="SM00354">
    <property type="entry name" value="HTH_LACI"/>
    <property type="match status" value="1"/>
</dbReference>
<keyword evidence="3" id="KW-0804">Transcription</keyword>
<accession>A0A3N0EZZ2</accession>
<dbReference type="InterPro" id="IPR028082">
    <property type="entry name" value="Peripla_BP_I"/>
</dbReference>
<evidence type="ECO:0000259" key="4">
    <source>
        <dbReference type="PROSITE" id="PS50932"/>
    </source>
</evidence>
<dbReference type="Pfam" id="PF13377">
    <property type="entry name" value="Peripla_BP_3"/>
    <property type="match status" value="1"/>
</dbReference>